<accession>A0A699IRL2</accession>
<evidence type="ECO:0000313" key="2">
    <source>
        <dbReference type="EMBL" id="GEZ79828.1"/>
    </source>
</evidence>
<evidence type="ECO:0000256" key="1">
    <source>
        <dbReference type="SAM" id="MobiDB-lite"/>
    </source>
</evidence>
<sequence>IVYNDALTSKSDFSTELTLCPQHIDEFNLKDETSLSEYDEVEQNVLYFNDVFLVNIIYPDDINSNKDNDDNEINMIQSFGGNENTQGSNNLLEGSQNKIYKVFIMKSFVMELNVNIVAWNYLVNGMLFNLIKILYVPFGISFNPKWYYKDGDCTRMLRRPRYQGLEYSGRDIANLEERFERIHDKGIHRVQVLDFDGMLELIRDVLYARTLMEHRDDDRVVVTLVRHGVEYLRLVEHWRSHEMYELEGVHLSSRITYMGGDRVLRMMAHSIAGRSQAPEKVTVTDLFYLRGLDVGSVNILYLLGRYLRRFAIGRKSRALILGRSVAPRGGDEDEEMSQAMPPPPRTQGKRITRLEEEVHGMRKVIQGQREVPHSMARDFSRFTMWTVTSLSQMMDRTGVIYTRYSESSVKYQRCSVRQRTDDANTFAAPQQPDP</sequence>
<reference evidence="2" key="1">
    <citation type="journal article" date="2019" name="Sci. Rep.">
        <title>Draft genome of Tanacetum cinerariifolium, the natural source of mosquito coil.</title>
        <authorList>
            <person name="Yamashiro T."/>
            <person name="Shiraishi A."/>
            <person name="Satake H."/>
            <person name="Nakayama K."/>
        </authorList>
    </citation>
    <scope>NUCLEOTIDE SEQUENCE</scope>
</reference>
<dbReference type="EMBL" id="BKCJ010325042">
    <property type="protein sequence ID" value="GEZ79828.1"/>
    <property type="molecule type" value="Genomic_DNA"/>
</dbReference>
<feature type="region of interest" description="Disordered" evidence="1">
    <location>
        <begin position="327"/>
        <end position="348"/>
    </location>
</feature>
<protein>
    <submittedName>
        <fullName evidence="2">Uncharacterized protein</fullName>
    </submittedName>
</protein>
<proteinExistence type="predicted"/>
<name>A0A699IRL2_TANCI</name>
<dbReference type="AlphaFoldDB" id="A0A699IRL2"/>
<feature type="non-terminal residue" evidence="2">
    <location>
        <position position="1"/>
    </location>
</feature>
<gene>
    <name evidence="2" type="ORF">Tci_551801</name>
</gene>
<comment type="caution">
    <text evidence="2">The sequence shown here is derived from an EMBL/GenBank/DDBJ whole genome shotgun (WGS) entry which is preliminary data.</text>
</comment>
<organism evidence="2">
    <name type="scientific">Tanacetum cinerariifolium</name>
    <name type="common">Dalmatian daisy</name>
    <name type="synonym">Chrysanthemum cinerariifolium</name>
    <dbReference type="NCBI Taxonomy" id="118510"/>
    <lineage>
        <taxon>Eukaryota</taxon>
        <taxon>Viridiplantae</taxon>
        <taxon>Streptophyta</taxon>
        <taxon>Embryophyta</taxon>
        <taxon>Tracheophyta</taxon>
        <taxon>Spermatophyta</taxon>
        <taxon>Magnoliopsida</taxon>
        <taxon>eudicotyledons</taxon>
        <taxon>Gunneridae</taxon>
        <taxon>Pentapetalae</taxon>
        <taxon>asterids</taxon>
        <taxon>campanulids</taxon>
        <taxon>Asterales</taxon>
        <taxon>Asteraceae</taxon>
        <taxon>Asteroideae</taxon>
        <taxon>Anthemideae</taxon>
        <taxon>Anthemidinae</taxon>
        <taxon>Tanacetum</taxon>
    </lineage>
</organism>